<dbReference type="PANTHER" id="PTHR11764:SF20">
    <property type="entry name" value="LANOSTEROL SYNTHASE"/>
    <property type="match status" value="1"/>
</dbReference>
<dbReference type="RefSeq" id="WP_186744040.1">
    <property type="nucleotide sequence ID" value="NZ_CP060394.1"/>
</dbReference>
<dbReference type="CDD" id="cd02892">
    <property type="entry name" value="SQCY_1"/>
    <property type="match status" value="1"/>
</dbReference>
<feature type="domain" description="Squalene cyclase N-terminal" evidence="6">
    <location>
        <begin position="29"/>
        <end position="318"/>
    </location>
</feature>
<gene>
    <name evidence="7" type="primary">shc</name>
    <name evidence="7" type="ORF">H7849_03035</name>
</gene>
<organism evidence="7 8">
    <name type="scientific">Alloacidobacterium dinghuense</name>
    <dbReference type="NCBI Taxonomy" id="2763107"/>
    <lineage>
        <taxon>Bacteria</taxon>
        <taxon>Pseudomonadati</taxon>
        <taxon>Acidobacteriota</taxon>
        <taxon>Terriglobia</taxon>
        <taxon>Terriglobales</taxon>
        <taxon>Acidobacteriaceae</taxon>
        <taxon>Alloacidobacterium</taxon>
    </lineage>
</organism>
<keyword evidence="8" id="KW-1185">Reference proteome</keyword>
<dbReference type="AlphaFoldDB" id="A0A7G8BKA3"/>
<dbReference type="NCBIfam" id="TIGR01787">
    <property type="entry name" value="squalene_cyclas"/>
    <property type="match status" value="1"/>
</dbReference>
<evidence type="ECO:0000313" key="8">
    <source>
        <dbReference type="Proteomes" id="UP000515312"/>
    </source>
</evidence>
<dbReference type="KEGG" id="adin:H7849_03035"/>
<dbReference type="GO" id="GO:0051007">
    <property type="term" value="F:squalene-hopene cyclase activity"/>
    <property type="evidence" value="ECO:0007669"/>
    <property type="project" value="UniProtKB-EC"/>
</dbReference>
<dbReference type="InterPro" id="IPR032696">
    <property type="entry name" value="SQ_cyclase_C"/>
</dbReference>
<dbReference type="EMBL" id="CP060394">
    <property type="protein sequence ID" value="QNI32973.1"/>
    <property type="molecule type" value="Genomic_DNA"/>
</dbReference>
<dbReference type="GO" id="GO:0005811">
    <property type="term" value="C:lipid droplet"/>
    <property type="evidence" value="ECO:0007669"/>
    <property type="project" value="InterPro"/>
</dbReference>
<dbReference type="EC" id="5.4.99.17" evidence="7"/>
<dbReference type="InterPro" id="IPR018333">
    <property type="entry name" value="Squalene_cyclase"/>
</dbReference>
<accession>A0A7G8BKA3</accession>
<protein>
    <submittedName>
        <fullName evidence="7">Squalene--hopene cyclase</fullName>
        <ecNumber evidence="7">5.4.99.17</ecNumber>
    </submittedName>
</protein>
<comment type="similarity">
    <text evidence="2">Belongs to the terpene cyclase/mutase family.</text>
</comment>
<evidence type="ECO:0000313" key="7">
    <source>
        <dbReference type="EMBL" id="QNI32973.1"/>
    </source>
</evidence>
<reference evidence="7 8" key="1">
    <citation type="submission" date="2020-08" db="EMBL/GenBank/DDBJ databases">
        <title>Edaphobacter telluris sp. nov. and Acidobacterium dinghuensis sp. nov., two acidobacteria isolated from forest soil.</title>
        <authorList>
            <person name="Fu J."/>
            <person name="Qiu L."/>
        </authorList>
    </citation>
    <scope>NUCLEOTIDE SEQUENCE [LARGE SCALE GENOMIC DNA]</scope>
    <source>
        <strain evidence="7">4Y35</strain>
    </source>
</reference>
<dbReference type="Pfam" id="PF13249">
    <property type="entry name" value="SQHop_cyclase_N"/>
    <property type="match status" value="1"/>
</dbReference>
<dbReference type="InterPro" id="IPR008930">
    <property type="entry name" value="Terpenoid_cyclase/PrenylTrfase"/>
</dbReference>
<keyword evidence="4 7" id="KW-0413">Isomerase</keyword>
<dbReference type="SFLD" id="SFLDG01016">
    <property type="entry name" value="Prenyltransferase_Like_2"/>
    <property type="match status" value="1"/>
</dbReference>
<proteinExistence type="inferred from homology"/>
<evidence type="ECO:0000259" key="5">
    <source>
        <dbReference type="Pfam" id="PF13243"/>
    </source>
</evidence>
<evidence type="ECO:0000256" key="1">
    <source>
        <dbReference type="ARBA" id="ARBA00004999"/>
    </source>
</evidence>
<evidence type="ECO:0000256" key="2">
    <source>
        <dbReference type="ARBA" id="ARBA00009755"/>
    </source>
</evidence>
<dbReference type="SUPFAM" id="SSF48239">
    <property type="entry name" value="Terpenoid cyclases/Protein prenyltransferases"/>
    <property type="match status" value="2"/>
</dbReference>
<dbReference type="InterPro" id="IPR032697">
    <property type="entry name" value="SQ_cyclase_N"/>
</dbReference>
<keyword evidence="3" id="KW-0677">Repeat</keyword>
<feature type="domain" description="Squalene cyclase C-terminal" evidence="5">
    <location>
        <begin position="336"/>
        <end position="663"/>
    </location>
</feature>
<evidence type="ECO:0000256" key="4">
    <source>
        <dbReference type="ARBA" id="ARBA00023235"/>
    </source>
</evidence>
<dbReference type="Gene3D" id="1.50.10.20">
    <property type="match status" value="2"/>
</dbReference>
<evidence type="ECO:0000256" key="3">
    <source>
        <dbReference type="ARBA" id="ARBA00022737"/>
    </source>
</evidence>
<dbReference type="GO" id="GO:0016104">
    <property type="term" value="P:triterpenoid biosynthetic process"/>
    <property type="evidence" value="ECO:0007669"/>
    <property type="project" value="InterPro"/>
</dbReference>
<dbReference type="Pfam" id="PF13243">
    <property type="entry name" value="SQHop_cyclase_C"/>
    <property type="match status" value="1"/>
</dbReference>
<sequence>MSTSTGTAKRGTPRFGRIDAALESVEAAIKRSRDYIFSIQDSEGYWCGELEADAMLEADYIFVHRFLGTGEEAKLRRALTEMLRFQNDDGSWSIYPGGPGNISLTVKCYFACKLMGWSADEPILAKAREWILAHGGVVRCNTFTKIYLCALGQYEYDAVPAVPPEIVLFPKWFYFNIYEISSWSRAILVPLSIAYAKKPFRKIPHEQGIDELFVGGRENANLHLKWDSKNKISWRNFFLMWDRVAHWAERIHIRPLRSIALKKAEKWLLERFEMSDGLGAIYPAMLNAIVALRCLGYSLDDPQVIRAIDEFEKLGIDEPNGSAACSEPTFRMQPCMSPVWDTAQAVYALGEAGVDRNDPRMLKAADWMLSKEVRHKGDWAVKVRNTQPGGWYFEFNNEFYPDVDDTAQVLLALNKVDNPRERYQHDVCLRAIDWVFAMQCRNGGWASFDKDNTKMIFQHIPFADHNAMLDPPTVDITGRILEMLAIYGYTRKDKRVEKAIKFIYEEQEPDGSWFGRWGVNYLYGTFLVLRGLEAIGVWNHEPQIQQAAEWIRMVQNSDGGWGESCGSYDDPTTRGVGVSTPSQTAWAILGLLAAGDIRSDSVAKGVRWLIEHQQKDGNWDESVGKGGARQAIYTGTGFPRVFYLAYHEYRNYFPLLALTNYKRAMERAA</sequence>
<evidence type="ECO:0000259" key="6">
    <source>
        <dbReference type="Pfam" id="PF13249"/>
    </source>
</evidence>
<comment type="pathway">
    <text evidence="1">Secondary metabolite biosynthesis; hopanoid biosynthesis.</text>
</comment>
<dbReference type="Proteomes" id="UP000515312">
    <property type="component" value="Chromosome"/>
</dbReference>
<dbReference type="InterPro" id="IPR006400">
    <property type="entry name" value="Hopene-cyclase"/>
</dbReference>
<name>A0A7G8BKA3_9BACT</name>
<dbReference type="PROSITE" id="PS01074">
    <property type="entry name" value="TERPENE_SYNTHASES"/>
    <property type="match status" value="1"/>
</dbReference>
<dbReference type="NCBIfam" id="TIGR01507">
    <property type="entry name" value="hopene_cyclase"/>
    <property type="match status" value="1"/>
</dbReference>
<dbReference type="PANTHER" id="PTHR11764">
    <property type="entry name" value="TERPENE CYCLASE/MUTASE FAMILY MEMBER"/>
    <property type="match status" value="1"/>
</dbReference>
<dbReference type="InterPro" id="IPR002365">
    <property type="entry name" value="Terpene_synthase_CS"/>
</dbReference>
<dbReference type="UniPathway" id="UPA00337"/>